<organism evidence="1 2">
    <name type="scientific">Streptomyces ovatisporus</name>
    <dbReference type="NCBI Taxonomy" id="1128682"/>
    <lineage>
        <taxon>Bacteria</taxon>
        <taxon>Bacillati</taxon>
        <taxon>Actinomycetota</taxon>
        <taxon>Actinomycetes</taxon>
        <taxon>Kitasatosporales</taxon>
        <taxon>Streptomycetaceae</taxon>
        <taxon>Streptomyces</taxon>
    </lineage>
</organism>
<dbReference type="Gene3D" id="3.30.420.10">
    <property type="entry name" value="Ribonuclease H-like superfamily/Ribonuclease H"/>
    <property type="match status" value="1"/>
</dbReference>
<dbReference type="InterPro" id="IPR012337">
    <property type="entry name" value="RNaseH-like_sf"/>
</dbReference>
<sequence length="236" mass="25718">MTPWYEGPLASLTVRARQPDRPQPGAEVLPDPERDVLTAAALVMQQAPHAPVEVHSWPSLPDSPAGPVVEALSRSLAEAAAWPLTVAHAPYDLTLLDRELRRHRRRSLTACLGHRSLCVLDPVLLDRRLNRAADPARRGLLDLCEDYGVQLPHRPDSRPLADCLSAPEPAAVATLELVRALGRRYAPQLAGLTPPALHALQAVWYAAEARGSATWFAPCPQAKTYPAWPLRPVIAA</sequence>
<accession>A0ABV9A6F6</accession>
<dbReference type="Proteomes" id="UP001595997">
    <property type="component" value="Unassembled WGS sequence"/>
</dbReference>
<keyword evidence="1" id="KW-0269">Exonuclease</keyword>
<reference evidence="2" key="1">
    <citation type="journal article" date="2019" name="Int. J. Syst. Evol. Microbiol.">
        <title>The Global Catalogue of Microorganisms (GCM) 10K type strain sequencing project: providing services to taxonomists for standard genome sequencing and annotation.</title>
        <authorList>
            <consortium name="The Broad Institute Genomics Platform"/>
            <consortium name="The Broad Institute Genome Sequencing Center for Infectious Disease"/>
            <person name="Wu L."/>
            <person name="Ma J."/>
        </authorList>
    </citation>
    <scope>NUCLEOTIDE SEQUENCE [LARGE SCALE GENOMIC DNA]</scope>
    <source>
        <strain evidence="2">CGMCC 4.7357</strain>
    </source>
</reference>
<name>A0ABV9A6F6_9ACTN</name>
<keyword evidence="2" id="KW-1185">Reference proteome</keyword>
<dbReference type="EMBL" id="JBHSFH010000006">
    <property type="protein sequence ID" value="MFC4495047.1"/>
    <property type="molecule type" value="Genomic_DNA"/>
</dbReference>
<protein>
    <submittedName>
        <fullName evidence="1">3'-5' exonuclease</fullName>
    </submittedName>
</protein>
<proteinExistence type="predicted"/>
<evidence type="ECO:0000313" key="1">
    <source>
        <dbReference type="EMBL" id="MFC4495047.1"/>
    </source>
</evidence>
<keyword evidence="1" id="KW-0378">Hydrolase</keyword>
<dbReference type="GO" id="GO:0004527">
    <property type="term" value="F:exonuclease activity"/>
    <property type="evidence" value="ECO:0007669"/>
    <property type="project" value="UniProtKB-KW"/>
</dbReference>
<comment type="caution">
    <text evidence="1">The sequence shown here is derived from an EMBL/GenBank/DDBJ whole genome shotgun (WGS) entry which is preliminary data.</text>
</comment>
<evidence type="ECO:0000313" key="2">
    <source>
        <dbReference type="Proteomes" id="UP001595997"/>
    </source>
</evidence>
<dbReference type="RefSeq" id="WP_386447163.1">
    <property type="nucleotide sequence ID" value="NZ_JBHSFH010000006.1"/>
</dbReference>
<keyword evidence="1" id="KW-0540">Nuclease</keyword>
<dbReference type="SUPFAM" id="SSF53098">
    <property type="entry name" value="Ribonuclease H-like"/>
    <property type="match status" value="1"/>
</dbReference>
<dbReference type="InterPro" id="IPR036397">
    <property type="entry name" value="RNaseH_sf"/>
</dbReference>
<gene>
    <name evidence="1" type="ORF">ACFPA8_12960</name>
</gene>